<sequence>MTVEIPVIPTPPTLERVDYPRVPHWMKKEWDTYLEREKLANRNPPWNAFLTDKHGETLSKQRYNELWADAKIAFNSLYWRRNDPTSWSKKTDLAASYFYNTITTKYPEFRLCEGNWKIHLWTTERYPDWVKNVRKAGGLQRAVPSIVTIGQKRPLPTQQNDTKRSKKPRPIKKEDIKHEIPRVQLPVTAEEPIVIEDSDEEDSIYVPKARTANVVVMSDTSGPKTSVVDLFPGAVESTTTAPSSPRSLQPPAIVTASDVTAVPHPPTLQSTMSTDIRTCPSIVTPAVSTAQALERPRTSPPVSLVQQPVSSEPEPGTTQPAVRPIRQKKMNPLSNLVVPKAVIEAPETTALPSLPQTGHVSPIAKKGRPLVPSDTLVTARNLYMQDYVKEYPDATLDEFRVAFAKLDSKRRQEI</sequence>
<feature type="region of interest" description="Disordered" evidence="1">
    <location>
        <begin position="290"/>
        <end position="320"/>
    </location>
</feature>
<dbReference type="HOGENOM" id="CLU_664054_0_0_1"/>
<feature type="compositionally biased region" description="Polar residues" evidence="1">
    <location>
        <begin position="300"/>
        <end position="320"/>
    </location>
</feature>
<dbReference type="RefSeq" id="XP_001890330.1">
    <property type="nucleotide sequence ID" value="XM_001890295.1"/>
</dbReference>
<feature type="region of interest" description="Disordered" evidence="1">
    <location>
        <begin position="152"/>
        <end position="174"/>
    </location>
</feature>
<dbReference type="EMBL" id="DS547177">
    <property type="protein sequence ID" value="EDQ99022.1"/>
    <property type="molecule type" value="Genomic_DNA"/>
</dbReference>
<keyword evidence="3" id="KW-1185">Reference proteome</keyword>
<evidence type="ECO:0000313" key="2">
    <source>
        <dbReference type="EMBL" id="EDQ99022.1"/>
    </source>
</evidence>
<dbReference type="OrthoDB" id="3263422at2759"/>
<dbReference type="AlphaFoldDB" id="B0E2A6"/>
<organism evidence="3">
    <name type="scientific">Laccaria bicolor (strain S238N-H82 / ATCC MYA-4686)</name>
    <name type="common">Bicoloured deceiver</name>
    <name type="synonym">Laccaria laccata var. bicolor</name>
    <dbReference type="NCBI Taxonomy" id="486041"/>
    <lineage>
        <taxon>Eukaryota</taxon>
        <taxon>Fungi</taxon>
        <taxon>Dikarya</taxon>
        <taxon>Basidiomycota</taxon>
        <taxon>Agaricomycotina</taxon>
        <taxon>Agaricomycetes</taxon>
        <taxon>Agaricomycetidae</taxon>
        <taxon>Agaricales</taxon>
        <taxon>Agaricineae</taxon>
        <taxon>Hydnangiaceae</taxon>
        <taxon>Laccaria</taxon>
    </lineage>
</organism>
<reference evidence="2 3" key="1">
    <citation type="journal article" date="2008" name="Nature">
        <title>The genome of Laccaria bicolor provides insights into mycorrhizal symbiosis.</title>
        <authorList>
            <person name="Martin F."/>
            <person name="Aerts A."/>
            <person name="Ahren D."/>
            <person name="Brun A."/>
            <person name="Danchin E.G.J."/>
            <person name="Duchaussoy F."/>
            <person name="Gibon J."/>
            <person name="Kohler A."/>
            <person name="Lindquist E."/>
            <person name="Pereda V."/>
            <person name="Salamov A."/>
            <person name="Shapiro H.J."/>
            <person name="Wuyts J."/>
            <person name="Blaudez D."/>
            <person name="Buee M."/>
            <person name="Brokstein P."/>
            <person name="Canbaeck B."/>
            <person name="Cohen D."/>
            <person name="Courty P.E."/>
            <person name="Coutinho P.M."/>
            <person name="Delaruelle C."/>
            <person name="Detter J.C."/>
            <person name="Deveau A."/>
            <person name="DiFazio S."/>
            <person name="Duplessis S."/>
            <person name="Fraissinet-Tachet L."/>
            <person name="Lucic E."/>
            <person name="Frey-Klett P."/>
            <person name="Fourrey C."/>
            <person name="Feussner I."/>
            <person name="Gay G."/>
            <person name="Grimwood J."/>
            <person name="Hoegger P.J."/>
            <person name="Jain P."/>
            <person name="Kilaru S."/>
            <person name="Labbe J."/>
            <person name="Lin Y.C."/>
            <person name="Legue V."/>
            <person name="Le Tacon F."/>
            <person name="Marmeisse R."/>
            <person name="Melayah D."/>
            <person name="Montanini B."/>
            <person name="Muratet M."/>
            <person name="Nehls U."/>
            <person name="Niculita-Hirzel H."/>
            <person name="Oudot-Le Secq M.P."/>
            <person name="Peter M."/>
            <person name="Quesneville H."/>
            <person name="Rajashekar B."/>
            <person name="Reich M."/>
            <person name="Rouhier N."/>
            <person name="Schmutz J."/>
            <person name="Yin T."/>
            <person name="Chalot M."/>
            <person name="Henrissat B."/>
            <person name="Kuees U."/>
            <person name="Lucas S."/>
            <person name="Van de Peer Y."/>
            <person name="Podila G.K."/>
            <person name="Polle A."/>
            <person name="Pukkila P.J."/>
            <person name="Richardson P.M."/>
            <person name="Rouze P."/>
            <person name="Sanders I.R."/>
            <person name="Stajich J.E."/>
            <person name="Tunlid A."/>
            <person name="Tuskan G."/>
            <person name="Grigoriev I.V."/>
        </authorList>
    </citation>
    <scope>NUCLEOTIDE SEQUENCE [LARGE SCALE GENOMIC DNA]</scope>
    <source>
        <strain evidence="3">S238N-H82 / ATCC MYA-4686</strain>
    </source>
</reference>
<protein>
    <submittedName>
        <fullName evidence="2">Predicted protein</fullName>
    </submittedName>
</protein>
<evidence type="ECO:0000313" key="3">
    <source>
        <dbReference type="Proteomes" id="UP000001194"/>
    </source>
</evidence>
<dbReference type="KEGG" id="lbc:LACBIDRAFT_335422"/>
<gene>
    <name evidence="2" type="ORF">LACBIDRAFT_335422</name>
</gene>
<dbReference type="Proteomes" id="UP000001194">
    <property type="component" value="Unassembled WGS sequence"/>
</dbReference>
<accession>B0E2A6</accession>
<proteinExistence type="predicted"/>
<evidence type="ECO:0000256" key="1">
    <source>
        <dbReference type="SAM" id="MobiDB-lite"/>
    </source>
</evidence>
<dbReference type="InParanoid" id="B0E2A6"/>
<name>B0E2A6_LACBS</name>
<dbReference type="GeneID" id="6085990"/>